<organism evidence="2 3">
    <name type="scientific">Gracilibacillus kekensis</name>
    <dbReference type="NCBI Taxonomy" id="1027249"/>
    <lineage>
        <taxon>Bacteria</taxon>
        <taxon>Bacillati</taxon>
        <taxon>Bacillota</taxon>
        <taxon>Bacilli</taxon>
        <taxon>Bacillales</taxon>
        <taxon>Bacillaceae</taxon>
        <taxon>Gracilibacillus</taxon>
    </lineage>
</organism>
<accession>A0A1M7MY31</accession>
<feature type="transmembrane region" description="Helical" evidence="1">
    <location>
        <begin position="64"/>
        <end position="82"/>
    </location>
</feature>
<keyword evidence="1" id="KW-1133">Transmembrane helix</keyword>
<evidence type="ECO:0000256" key="1">
    <source>
        <dbReference type="SAM" id="Phobius"/>
    </source>
</evidence>
<evidence type="ECO:0000313" key="2">
    <source>
        <dbReference type="EMBL" id="SHM96104.1"/>
    </source>
</evidence>
<feature type="transmembrane region" description="Helical" evidence="1">
    <location>
        <begin position="118"/>
        <end position="137"/>
    </location>
</feature>
<dbReference type="OrthoDB" id="2965879at2"/>
<protein>
    <recommendedName>
        <fullName evidence="4">DUF4129 domain-containing protein</fullName>
    </recommendedName>
</protein>
<sequence>MPVNIRNHLASIFHGVVEFIGFFPVFLLVAVLFFDTPDRYFWYIALLALFVACYFVRLLIKNRWNVLVIAIVLTIFTNMLVMTSVWSLIPGILIGFVVSFRGIQHAENEWEDILPSRIFWAVSMPIYFVGYILFINLDTLAAYQSQISYVGFLFIIIMLFITNQEHLQKESLASGKKKKIGGEITRLNRIYLVLTLFLVFAITNFQVVQAAVYNGVRSMIESVMWFASLFGNDSEPIQDEPQANEMPAFPQAESEPSKFAGWTDQIMYIIGIVMAICLVLLFLALLFKKSRDLLKRIVRSLWAIIKNITGKRDLAETTDYQDEKENLFDWRKWRKENQEKIGEAFRRITKSKPKFEQMTKEEKVRFLYRLVALDLKKQEKWRASLTAHEVLALNEKDQLLKRLENMYDDIRYGNKNIAQEDEQPLCEIWRKLKEQK</sequence>
<dbReference type="RefSeq" id="WP_073201105.1">
    <property type="nucleotide sequence ID" value="NZ_FRCZ01000002.1"/>
</dbReference>
<name>A0A1M7MY31_9BACI</name>
<feature type="transmembrane region" description="Helical" evidence="1">
    <location>
        <begin position="266"/>
        <end position="287"/>
    </location>
</feature>
<feature type="transmembrane region" description="Helical" evidence="1">
    <location>
        <begin position="190"/>
        <end position="212"/>
    </location>
</feature>
<evidence type="ECO:0000313" key="3">
    <source>
        <dbReference type="Proteomes" id="UP000184184"/>
    </source>
</evidence>
<keyword evidence="1" id="KW-0472">Membrane</keyword>
<evidence type="ECO:0008006" key="4">
    <source>
        <dbReference type="Google" id="ProtNLM"/>
    </source>
</evidence>
<feature type="transmembrane region" description="Helical" evidence="1">
    <location>
        <begin position="143"/>
        <end position="161"/>
    </location>
</feature>
<dbReference type="EMBL" id="FRCZ01000002">
    <property type="protein sequence ID" value="SHM96104.1"/>
    <property type="molecule type" value="Genomic_DNA"/>
</dbReference>
<keyword evidence="3" id="KW-1185">Reference proteome</keyword>
<dbReference type="Proteomes" id="UP000184184">
    <property type="component" value="Unassembled WGS sequence"/>
</dbReference>
<feature type="transmembrane region" description="Helical" evidence="1">
    <location>
        <begin position="12"/>
        <end position="34"/>
    </location>
</feature>
<keyword evidence="1" id="KW-0812">Transmembrane</keyword>
<dbReference type="STRING" id="1027249.SAMN05216179_1426"/>
<reference evidence="2 3" key="1">
    <citation type="submission" date="2016-11" db="EMBL/GenBank/DDBJ databases">
        <authorList>
            <person name="Jaros S."/>
            <person name="Januszkiewicz K."/>
            <person name="Wedrychowicz H."/>
        </authorList>
    </citation>
    <scope>NUCLEOTIDE SEQUENCE [LARGE SCALE GENOMIC DNA]</scope>
    <source>
        <strain evidence="2 3">CGMCC 1.10681</strain>
    </source>
</reference>
<feature type="transmembrane region" description="Helical" evidence="1">
    <location>
        <begin position="40"/>
        <end position="57"/>
    </location>
</feature>
<gene>
    <name evidence="2" type="ORF">SAMN05216179_1426</name>
</gene>
<proteinExistence type="predicted"/>
<dbReference type="AlphaFoldDB" id="A0A1M7MY31"/>